<dbReference type="EMBL" id="VXKB01000001">
    <property type="protein sequence ID" value="KAA8718147.1"/>
    <property type="molecule type" value="Genomic_DNA"/>
</dbReference>
<comment type="caution">
    <text evidence="1">The sequence shown here is derived from an EMBL/GenBank/DDBJ whole genome shotgun (WGS) entry which is preliminary data.</text>
</comment>
<dbReference type="OrthoDB" id="9937924at2"/>
<evidence type="ECO:0000313" key="2">
    <source>
        <dbReference type="Proteomes" id="UP000322181"/>
    </source>
</evidence>
<dbReference type="AlphaFoldDB" id="A0A5M9RCZ3"/>
<gene>
    <name evidence="1" type="ORF">F4V73_07885</name>
</gene>
<reference evidence="1 2" key="1">
    <citation type="submission" date="2019-09" db="EMBL/GenBank/DDBJ databases">
        <title>Draft genome sequence of various Type strains from the CCUG.</title>
        <authorList>
            <person name="Pineiro-Iglesias B."/>
            <person name="Tunovic T."/>
            <person name="Unosson C."/>
            <person name="Inganas E."/>
            <person name="Ohlen M."/>
            <person name="Cardew S."/>
            <person name="Jensie-Markopoulos S."/>
            <person name="Salva-Serra F."/>
            <person name="Jaen-Luchoro D."/>
            <person name="Karlsson R."/>
            <person name="Svensson-Stadler L."/>
            <person name="Chun J."/>
            <person name="Moore E."/>
        </authorList>
    </citation>
    <scope>NUCLEOTIDE SEQUENCE [LARGE SCALE GENOMIC DNA]</scope>
    <source>
        <strain evidence="1 2">CCUG 53682T</strain>
    </source>
</reference>
<accession>A0A5M9RCZ3</accession>
<sequence length="105" mass="11613">MSENETVSDKASDKWGNCLVRYTVGKAAITADSKQVIVDDAYTTCKKEMNEAIEVLVADLSADKSVSEPMKQAARQKAVELLEVGYKNEIVPELYSAIDEIRKLN</sequence>
<dbReference type="Proteomes" id="UP000322181">
    <property type="component" value="Unassembled WGS sequence"/>
</dbReference>
<name>A0A5M9RCZ3_9GAMM</name>
<proteinExistence type="predicted"/>
<protein>
    <submittedName>
        <fullName evidence="1">Uncharacterized protein</fullName>
    </submittedName>
</protein>
<evidence type="ECO:0000313" key="1">
    <source>
        <dbReference type="EMBL" id="KAA8718147.1"/>
    </source>
</evidence>
<organism evidence="1 2">
    <name type="scientific">Morganella psychrotolerans</name>
    <dbReference type="NCBI Taxonomy" id="368603"/>
    <lineage>
        <taxon>Bacteria</taxon>
        <taxon>Pseudomonadati</taxon>
        <taxon>Pseudomonadota</taxon>
        <taxon>Gammaproteobacteria</taxon>
        <taxon>Enterobacterales</taxon>
        <taxon>Morganellaceae</taxon>
        <taxon>Morganella</taxon>
    </lineage>
</organism>